<dbReference type="Proteomes" id="UP000304148">
    <property type="component" value="Chromosome"/>
</dbReference>
<dbReference type="SUPFAM" id="SSF55604">
    <property type="entry name" value="Glucose permease domain IIB"/>
    <property type="match status" value="1"/>
</dbReference>
<feature type="transmembrane region" description="Helical" evidence="12">
    <location>
        <begin position="183"/>
        <end position="201"/>
    </location>
</feature>
<dbReference type="PANTHER" id="PTHR30009">
    <property type="entry name" value="CYTOCHROME C-TYPE SYNTHESIS PROTEIN AND PTS TRANSMEMBRANE COMPONENT"/>
    <property type="match status" value="1"/>
</dbReference>
<feature type="transmembrane region" description="Helical" evidence="12">
    <location>
        <begin position="280"/>
        <end position="297"/>
    </location>
</feature>
<dbReference type="Pfam" id="PF00367">
    <property type="entry name" value="PTS_EIIB"/>
    <property type="match status" value="1"/>
</dbReference>
<dbReference type="PANTHER" id="PTHR30009:SF4">
    <property type="entry name" value="PTS SYSTEM N-ACETYLGLUCOSAMINE-SPECIFIC EIICBA COMPONENT"/>
    <property type="match status" value="1"/>
</dbReference>
<dbReference type="PROSITE" id="PS01035">
    <property type="entry name" value="PTS_EIIB_TYPE_1_CYS"/>
    <property type="match status" value="1"/>
</dbReference>
<keyword evidence="3" id="KW-1003">Cell membrane</keyword>
<gene>
    <name evidence="15" type="ORF">PBLR_16034</name>
</gene>
<dbReference type="GO" id="GO:0005886">
    <property type="term" value="C:plasma membrane"/>
    <property type="evidence" value="ECO:0007669"/>
    <property type="project" value="UniProtKB-SubCell"/>
</dbReference>
<evidence type="ECO:0000256" key="3">
    <source>
        <dbReference type="ARBA" id="ARBA00022475"/>
    </source>
</evidence>
<organism evidence="15 16">
    <name type="scientific">Paenibacillus alvei</name>
    <name type="common">Bacillus alvei</name>
    <dbReference type="NCBI Taxonomy" id="44250"/>
    <lineage>
        <taxon>Bacteria</taxon>
        <taxon>Bacillati</taxon>
        <taxon>Bacillota</taxon>
        <taxon>Bacilli</taxon>
        <taxon>Bacillales</taxon>
        <taxon>Paenibacillaceae</taxon>
        <taxon>Paenibacillus</taxon>
    </lineage>
</organism>
<dbReference type="GO" id="GO:0016301">
    <property type="term" value="F:kinase activity"/>
    <property type="evidence" value="ECO:0007669"/>
    <property type="project" value="UniProtKB-KW"/>
</dbReference>
<keyword evidence="9 12" id="KW-1133">Transmembrane helix</keyword>
<evidence type="ECO:0000256" key="1">
    <source>
        <dbReference type="ARBA" id="ARBA00004651"/>
    </source>
</evidence>
<dbReference type="CDD" id="cd00212">
    <property type="entry name" value="PTS_IIB_glc"/>
    <property type="match status" value="1"/>
</dbReference>
<feature type="transmembrane region" description="Helical" evidence="12">
    <location>
        <begin position="115"/>
        <end position="133"/>
    </location>
</feature>
<dbReference type="RefSeq" id="WP_044355224.1">
    <property type="nucleotide sequence ID" value="NZ_LS992241.1"/>
</dbReference>
<dbReference type="NCBIfam" id="TIGR00826">
    <property type="entry name" value="EIIB_glc"/>
    <property type="match status" value="1"/>
</dbReference>
<dbReference type="AlphaFoldDB" id="A0A383RM93"/>
<keyword evidence="7 12" id="KW-0812">Transmembrane</keyword>
<name>A0A383RM93_PAEAL</name>
<accession>A0A383RM93</accession>
<evidence type="ECO:0000259" key="14">
    <source>
        <dbReference type="PROSITE" id="PS51103"/>
    </source>
</evidence>
<feature type="domain" description="PTS EIIB type-1" evidence="13">
    <location>
        <begin position="408"/>
        <end position="483"/>
    </location>
</feature>
<dbReference type="GO" id="GO:0008982">
    <property type="term" value="F:protein-N(PI)-phosphohistidine-sugar phosphotransferase activity"/>
    <property type="evidence" value="ECO:0007669"/>
    <property type="project" value="InterPro"/>
</dbReference>
<evidence type="ECO:0000256" key="8">
    <source>
        <dbReference type="ARBA" id="ARBA00022777"/>
    </source>
</evidence>
<feature type="domain" description="PTS EIIC type-1" evidence="14">
    <location>
        <begin position="1"/>
        <end position="389"/>
    </location>
</feature>
<feature type="transmembrane region" description="Helical" evidence="12">
    <location>
        <begin position="334"/>
        <end position="351"/>
    </location>
</feature>
<evidence type="ECO:0000256" key="12">
    <source>
        <dbReference type="SAM" id="Phobius"/>
    </source>
</evidence>
<dbReference type="InterPro" id="IPR001996">
    <property type="entry name" value="PTS_IIB_1"/>
</dbReference>
<protein>
    <submittedName>
        <fullName evidence="15">PTS sugar transporter</fullName>
    </submittedName>
</protein>
<dbReference type="GO" id="GO:0015764">
    <property type="term" value="P:N-acetylglucosamine transport"/>
    <property type="evidence" value="ECO:0007669"/>
    <property type="project" value="TreeGrafter"/>
</dbReference>
<feature type="transmembrane region" description="Helical" evidence="12">
    <location>
        <begin position="153"/>
        <end position="176"/>
    </location>
</feature>
<dbReference type="InterPro" id="IPR050429">
    <property type="entry name" value="PTS_Glucose_EIICBA"/>
</dbReference>
<evidence type="ECO:0000256" key="5">
    <source>
        <dbReference type="ARBA" id="ARBA00022679"/>
    </source>
</evidence>
<dbReference type="InterPro" id="IPR013013">
    <property type="entry name" value="PTS_EIIC_1"/>
</dbReference>
<feature type="active site" description="Phosphocysteine intermediate; for EIIB activity" evidence="11">
    <location>
        <position position="430"/>
    </location>
</feature>
<comment type="subcellular location">
    <subcellularLocation>
        <location evidence="1">Cell membrane</location>
        <topology evidence="1">Multi-pass membrane protein</topology>
    </subcellularLocation>
</comment>
<dbReference type="InterPro" id="IPR018113">
    <property type="entry name" value="PTrfase_EIIB_Cys"/>
</dbReference>
<evidence type="ECO:0000256" key="6">
    <source>
        <dbReference type="ARBA" id="ARBA00022683"/>
    </source>
</evidence>
<dbReference type="Gene3D" id="3.30.1360.60">
    <property type="entry name" value="Glucose permease domain IIB"/>
    <property type="match status" value="1"/>
</dbReference>
<reference evidence="16" key="1">
    <citation type="submission" date="2018-08" db="EMBL/GenBank/DDBJ databases">
        <authorList>
            <person name="Chevrot R."/>
        </authorList>
    </citation>
    <scope>NUCLEOTIDE SEQUENCE [LARGE SCALE GENOMIC DNA]</scope>
</reference>
<evidence type="ECO:0000256" key="10">
    <source>
        <dbReference type="ARBA" id="ARBA00023136"/>
    </source>
</evidence>
<dbReference type="InterPro" id="IPR036878">
    <property type="entry name" value="Glu_permease_IIB"/>
</dbReference>
<dbReference type="EMBL" id="LS992241">
    <property type="protein sequence ID" value="SYX87604.1"/>
    <property type="molecule type" value="Genomic_DNA"/>
</dbReference>
<dbReference type="Pfam" id="PF02378">
    <property type="entry name" value="PTS_EIIC"/>
    <property type="match status" value="1"/>
</dbReference>
<keyword evidence="5" id="KW-0808">Transferase</keyword>
<evidence type="ECO:0000256" key="9">
    <source>
        <dbReference type="ARBA" id="ARBA00022989"/>
    </source>
</evidence>
<keyword evidence="6" id="KW-0598">Phosphotransferase system</keyword>
<dbReference type="PROSITE" id="PS51103">
    <property type="entry name" value="PTS_EIIC_TYPE_1"/>
    <property type="match status" value="1"/>
</dbReference>
<feature type="transmembrane region" description="Helical" evidence="12">
    <location>
        <begin position="303"/>
        <end position="327"/>
    </location>
</feature>
<evidence type="ECO:0000313" key="15">
    <source>
        <dbReference type="EMBL" id="SYX87604.1"/>
    </source>
</evidence>
<evidence type="ECO:0000256" key="4">
    <source>
        <dbReference type="ARBA" id="ARBA00022597"/>
    </source>
</evidence>
<keyword evidence="2" id="KW-0813">Transport</keyword>
<keyword evidence="8" id="KW-0418">Kinase</keyword>
<feature type="transmembrane region" description="Helical" evidence="12">
    <location>
        <begin position="12"/>
        <end position="29"/>
    </location>
</feature>
<dbReference type="GO" id="GO:0090563">
    <property type="term" value="F:protein-phosphocysteine-sugar phosphotransferase activity"/>
    <property type="evidence" value="ECO:0007669"/>
    <property type="project" value="TreeGrafter"/>
</dbReference>
<evidence type="ECO:0000256" key="2">
    <source>
        <dbReference type="ARBA" id="ARBA00022448"/>
    </source>
</evidence>
<dbReference type="PROSITE" id="PS51098">
    <property type="entry name" value="PTS_EIIB_TYPE_1"/>
    <property type="match status" value="1"/>
</dbReference>
<evidence type="ECO:0000259" key="13">
    <source>
        <dbReference type="PROSITE" id="PS51098"/>
    </source>
</evidence>
<sequence length="483" mass="51423">MLAFLQKIGRALMLPVATLPAAAILLRFGQIDYVKDFHLGDTVGGFLNQYIAPFLDAGGSAIFDNLALLFAIGVAIGFAADAVAVLAAVIAHMILLKVLTKIPAAFTFIPADMKLDMGVIGGILAGSIAAFMYNKYHNIKVPDWLGFFGGKRFVPIVTSATMILIAIPFGIVWGPVQTALDSFGNWIVSLGAVGSGVYLTANRLLIPFGLHHVLNAIPWFQLGTFTDAAGEVWRGDIARFFHGDMTAGGFMTGYFPIMMFALPGAALAIIHTAKPEKRKAVASLFVGTAIASFLTGITEPIEFAFMFVAPVLFVVHAILAGISGFVMATLGVRLGFGFSAGFIDYVLNFPLATKPLMLIPVGLVYFVVYYVLFRVLIKVLNLKTPGREDDVEGEGAKAEAGGGNATLQEKAVKVLGMIGGKDNIIVNEACITRLRLTLKDDTVVDEAGLKSLGAAGVMKLGKGNVQVVFGTQSELLKEEIKKL</sequence>
<dbReference type="InterPro" id="IPR003352">
    <property type="entry name" value="PTS_EIIC"/>
</dbReference>
<keyword evidence="4 15" id="KW-0762">Sugar transport</keyword>
<evidence type="ECO:0000256" key="11">
    <source>
        <dbReference type="PROSITE-ProRule" id="PRU00421"/>
    </source>
</evidence>
<feature type="transmembrane region" description="Helical" evidence="12">
    <location>
        <begin position="253"/>
        <end position="273"/>
    </location>
</feature>
<feature type="transmembrane region" description="Helical" evidence="12">
    <location>
        <begin position="357"/>
        <end position="377"/>
    </location>
</feature>
<keyword evidence="10 12" id="KW-0472">Membrane</keyword>
<evidence type="ECO:0000256" key="7">
    <source>
        <dbReference type="ARBA" id="ARBA00022692"/>
    </source>
</evidence>
<feature type="transmembrane region" description="Helical" evidence="12">
    <location>
        <begin position="66"/>
        <end position="95"/>
    </location>
</feature>
<dbReference type="GO" id="GO:0009401">
    <property type="term" value="P:phosphoenolpyruvate-dependent sugar phosphotransferase system"/>
    <property type="evidence" value="ECO:0007669"/>
    <property type="project" value="UniProtKB-KW"/>
</dbReference>
<evidence type="ECO:0000313" key="16">
    <source>
        <dbReference type="Proteomes" id="UP000304148"/>
    </source>
</evidence>
<proteinExistence type="predicted"/>